<keyword evidence="4" id="KW-1185">Reference proteome</keyword>
<dbReference type="Proteomes" id="UP001386972">
    <property type="component" value="Unassembled WGS sequence"/>
</dbReference>
<evidence type="ECO:0000313" key="4">
    <source>
        <dbReference type="Proteomes" id="UP001386972"/>
    </source>
</evidence>
<sequence length="301" mass="33761">MLTVVIPSYNHEDYVLESLRAALSIDIAGCKILVIDDGSTDNTVGKVNDYLQQHDADARVTVISKANGGLVSSLNLALQMIQTEFFWMVASDDVLIPEGVQALHQRINKNPKLGFIMGGGQYFYGDGRRSPVYRKQHQAFFNLTPEQRGQRIFTNYPSPLLLQSTIFRTESIRAIGGWDPTLKWDDYPILVKLLQRHSTNGVDFDFVPEINCVAYRQHDDNSYKNVYGQFAMVHQALQALAPPALRTLAIGNALAFYALVALKTRNVLFFKRAYQTCSLPVLLRAAFSLPVVASKYLLTKL</sequence>
<reference evidence="3 4" key="1">
    <citation type="submission" date="2024-03" db="EMBL/GenBank/DDBJ databases">
        <title>Screening, Identification and Application of a Plant Lactobacillus Strain.</title>
        <authorList>
            <person name="Li Y.L."/>
        </authorList>
    </citation>
    <scope>NUCLEOTIDE SEQUENCE [LARGE SCALE GENOMIC DNA]</scope>
    <source>
        <strain evidence="3 4">JDB</strain>
    </source>
</reference>
<dbReference type="InterPro" id="IPR001173">
    <property type="entry name" value="Glyco_trans_2-like"/>
</dbReference>
<dbReference type="InterPro" id="IPR029044">
    <property type="entry name" value="Nucleotide-diphossugar_trans"/>
</dbReference>
<evidence type="ECO:0000256" key="1">
    <source>
        <dbReference type="ARBA" id="ARBA00022519"/>
    </source>
</evidence>
<keyword evidence="3" id="KW-0328">Glycosyltransferase</keyword>
<accession>A0ABU9A5S6</accession>
<keyword evidence="1" id="KW-0997">Cell inner membrane</keyword>
<keyword evidence="3" id="KW-0808">Transferase</keyword>
<dbReference type="Gene3D" id="3.90.550.10">
    <property type="entry name" value="Spore Coat Polysaccharide Biosynthesis Protein SpsA, Chain A"/>
    <property type="match status" value="1"/>
</dbReference>
<dbReference type="SUPFAM" id="SSF53448">
    <property type="entry name" value="Nucleotide-diphospho-sugar transferases"/>
    <property type="match status" value="1"/>
</dbReference>
<dbReference type="RefSeq" id="WP_340613124.1">
    <property type="nucleotide sequence ID" value="NZ_CP177040.1"/>
</dbReference>
<gene>
    <name evidence="3" type="ORF">WLF18_22975</name>
</gene>
<keyword evidence="1" id="KW-1003">Cell membrane</keyword>
<comment type="caution">
    <text evidence="3">The sequence shown here is derived from an EMBL/GenBank/DDBJ whole genome shotgun (WGS) entry which is preliminary data.</text>
</comment>
<evidence type="ECO:0000313" key="3">
    <source>
        <dbReference type="EMBL" id="MEK2611957.1"/>
    </source>
</evidence>
<dbReference type="CDD" id="cd00761">
    <property type="entry name" value="Glyco_tranf_GTA_type"/>
    <property type="match status" value="1"/>
</dbReference>
<feature type="domain" description="Glycosyltransferase 2-like" evidence="2">
    <location>
        <begin position="3"/>
        <end position="143"/>
    </location>
</feature>
<protein>
    <submittedName>
        <fullName evidence="3">Glycosyltransferase family 2 protein</fullName>
        <ecNumber evidence="3">2.4.-.-</ecNumber>
    </submittedName>
</protein>
<proteinExistence type="predicted"/>
<dbReference type="PANTHER" id="PTHR43685:SF11">
    <property type="entry name" value="GLYCOSYLTRANSFERASE TAGX-RELATED"/>
    <property type="match status" value="1"/>
</dbReference>
<organism evidence="3 4">
    <name type="scientific">Pseudomonas shirazensis</name>
    <dbReference type="NCBI Taxonomy" id="2745494"/>
    <lineage>
        <taxon>Bacteria</taxon>
        <taxon>Pseudomonadati</taxon>
        <taxon>Pseudomonadota</taxon>
        <taxon>Gammaproteobacteria</taxon>
        <taxon>Pseudomonadales</taxon>
        <taxon>Pseudomonadaceae</taxon>
        <taxon>Pseudomonas</taxon>
    </lineage>
</organism>
<evidence type="ECO:0000259" key="2">
    <source>
        <dbReference type="Pfam" id="PF00535"/>
    </source>
</evidence>
<dbReference type="PANTHER" id="PTHR43685">
    <property type="entry name" value="GLYCOSYLTRANSFERASE"/>
    <property type="match status" value="1"/>
</dbReference>
<dbReference type="GO" id="GO:0016757">
    <property type="term" value="F:glycosyltransferase activity"/>
    <property type="evidence" value="ECO:0007669"/>
    <property type="project" value="UniProtKB-KW"/>
</dbReference>
<keyword evidence="1" id="KW-0472">Membrane</keyword>
<dbReference type="EMBL" id="JBBNAW010000034">
    <property type="protein sequence ID" value="MEK2611957.1"/>
    <property type="molecule type" value="Genomic_DNA"/>
</dbReference>
<name>A0ABU9A5S6_9PSED</name>
<dbReference type="EC" id="2.4.-.-" evidence="3"/>
<dbReference type="InterPro" id="IPR050834">
    <property type="entry name" value="Glycosyltransf_2"/>
</dbReference>
<dbReference type="Pfam" id="PF00535">
    <property type="entry name" value="Glycos_transf_2"/>
    <property type="match status" value="1"/>
</dbReference>